<organism evidence="1 2">
    <name type="scientific">Mycobacterium marinum</name>
    <dbReference type="NCBI Taxonomy" id="1781"/>
    <lineage>
        <taxon>Bacteria</taxon>
        <taxon>Bacillati</taxon>
        <taxon>Actinomycetota</taxon>
        <taxon>Actinomycetes</taxon>
        <taxon>Mycobacteriales</taxon>
        <taxon>Mycobacteriaceae</taxon>
        <taxon>Mycobacterium</taxon>
        <taxon>Mycobacterium ulcerans group</taxon>
    </lineage>
</organism>
<reference evidence="1 2" key="1">
    <citation type="journal article" date="2018" name="Sci. Rep.">
        <title>Extensive genomic diversity among Mycobacterium marinum strains revealed by whole genome sequencing.</title>
        <authorList>
            <person name="Das S."/>
            <person name="Pettersson B.M."/>
            <person name="Behra P.R."/>
            <person name="Mallick A."/>
            <person name="Cheramie M."/>
            <person name="Ramesh M."/>
            <person name="Shirreff L."/>
            <person name="DuCote T."/>
            <person name="Dasgupta S."/>
            <person name="Ennis D.G."/>
            <person name="Kirsebom L.A."/>
        </authorList>
    </citation>
    <scope>NUCLEOTIDE SEQUENCE [LARGE SCALE GENOMIC DNA]</scope>
    <source>
        <strain evidence="1 2">Davis1</strain>
    </source>
</reference>
<proteinExistence type="predicted"/>
<dbReference type="AlphaFoldDB" id="A0A3E2MUV3"/>
<evidence type="ECO:0000313" key="2">
    <source>
        <dbReference type="Proteomes" id="UP000257451"/>
    </source>
</evidence>
<protein>
    <submittedName>
        <fullName evidence="1">Uncharacterized protein</fullName>
    </submittedName>
</protein>
<comment type="caution">
    <text evidence="1">The sequence shown here is derived from an EMBL/GenBank/DDBJ whole genome shotgun (WGS) entry which is preliminary data.</text>
</comment>
<evidence type="ECO:0000313" key="1">
    <source>
        <dbReference type="EMBL" id="RFZ40357.1"/>
    </source>
</evidence>
<accession>A0A3E2MUV3</accession>
<dbReference type="EMBL" id="PEDF01000089">
    <property type="protein sequence ID" value="RFZ40357.1"/>
    <property type="molecule type" value="Genomic_DNA"/>
</dbReference>
<sequence length="287" mass="32427">MKLEPLPIRTKIYAGETIDSFARRAAARNHTTVNAIETRLRHTGALTSRSRLHQARLEAWRQLGSIRTDAFSTPKVFDDHLIRERHLCLRCTCGESAVGRVPGIGMVCLRHFRWLGRSQMDIRDVRPAIAAEKRFRSRLAKRGVLFDSPAMVIGFEAAIVAFGANELERRRTISGISAVEVLAYREQVAVAQLLTSAHFLDNACSPLLDNQTRHRYVAKAFVQAIGSPDEYEVWRGIARVGSVVDALTSRLRESEFLTDQPDDTEFKLLRHSTLLCRRRCRGPIPQV</sequence>
<dbReference type="Proteomes" id="UP000257451">
    <property type="component" value="Unassembled WGS sequence"/>
</dbReference>
<name>A0A3E2MUV3_MYCMR</name>
<gene>
    <name evidence="1" type="ORF">DAVIS_02902</name>
</gene>